<dbReference type="RefSeq" id="WP_231323273.1">
    <property type="nucleotide sequence ID" value="NZ_CP088156.1"/>
</dbReference>
<protein>
    <submittedName>
        <fullName evidence="1">Uncharacterized protein</fullName>
    </submittedName>
</protein>
<keyword evidence="2" id="KW-1185">Reference proteome</keyword>
<sequence>MLAKHDPARASGYFASHLDGDKLRVLTTESPADGHVRLKIYITLADHLDAIAFGGRSSFDP</sequence>
<gene>
    <name evidence="1" type="ORF">LQG66_03050</name>
</gene>
<accession>A0ABY3RDJ5</accession>
<reference evidence="1" key="1">
    <citation type="journal article" date="2024" name="Antonie Van Leeuwenhoek">
        <title>Bradyrhizobium ontarionense sp. nov., a novel bacterial symbiont isolated from Aeschynomene indica (Indian jointvetch), harbours photosynthesis, nitrogen fixation and nitrous oxide (N2O) reductase genes.</title>
        <authorList>
            <person name="Bromfield E.S.P."/>
            <person name="Cloutier S."/>
        </authorList>
    </citation>
    <scope>NUCLEOTIDE SEQUENCE</scope>
    <source>
        <strain evidence="1">A19</strain>
    </source>
</reference>
<organism evidence="1 2">
    <name type="scientific">Bradyrhizobium ontarionense</name>
    <dbReference type="NCBI Taxonomy" id="2898149"/>
    <lineage>
        <taxon>Bacteria</taxon>
        <taxon>Pseudomonadati</taxon>
        <taxon>Pseudomonadota</taxon>
        <taxon>Alphaproteobacteria</taxon>
        <taxon>Hyphomicrobiales</taxon>
        <taxon>Nitrobacteraceae</taxon>
        <taxon>Bradyrhizobium</taxon>
    </lineage>
</organism>
<evidence type="ECO:0000313" key="2">
    <source>
        <dbReference type="Proteomes" id="UP001431010"/>
    </source>
</evidence>
<dbReference type="Proteomes" id="UP001431010">
    <property type="component" value="Chromosome"/>
</dbReference>
<dbReference type="EMBL" id="CP088156">
    <property type="protein sequence ID" value="UFZ05314.1"/>
    <property type="molecule type" value="Genomic_DNA"/>
</dbReference>
<evidence type="ECO:0000313" key="1">
    <source>
        <dbReference type="EMBL" id="UFZ05314.1"/>
    </source>
</evidence>
<name>A0ABY3RDJ5_9BRAD</name>
<proteinExistence type="predicted"/>